<dbReference type="EMBL" id="LR797131">
    <property type="protein sequence ID" value="CAB4188952.1"/>
    <property type="molecule type" value="Genomic_DNA"/>
</dbReference>
<dbReference type="EMBL" id="LR797188">
    <property type="protein sequence ID" value="CAB4192919.1"/>
    <property type="molecule type" value="Genomic_DNA"/>
</dbReference>
<proteinExistence type="predicted"/>
<evidence type="ECO:0000313" key="2">
    <source>
        <dbReference type="EMBL" id="CAB4150773.1"/>
    </source>
</evidence>
<evidence type="ECO:0000313" key="5">
    <source>
        <dbReference type="EMBL" id="CAB4185800.1"/>
    </source>
</evidence>
<evidence type="ECO:0000313" key="3">
    <source>
        <dbReference type="EMBL" id="CAB4175221.1"/>
    </source>
</evidence>
<sequence>MNSLKTLAEVPAYALSRPNGHEIVSPSFTSSECEEIVAYCPKCESEISAVYFNYEENCGGYWSSFRSSLSATNKNGACV</sequence>
<dbReference type="EMBL" id="LR796457">
    <property type="protein sequence ID" value="CAB4145952.1"/>
    <property type="molecule type" value="Genomic_DNA"/>
</dbReference>
<evidence type="ECO:0000313" key="1">
    <source>
        <dbReference type="EMBL" id="CAB4145952.1"/>
    </source>
</evidence>
<evidence type="ECO:0000313" key="4">
    <source>
        <dbReference type="EMBL" id="CAB4179672.1"/>
    </source>
</evidence>
<dbReference type="EMBL" id="LR798431">
    <property type="protein sequence ID" value="CAB5231254.1"/>
    <property type="molecule type" value="Genomic_DNA"/>
</dbReference>
<dbReference type="EMBL" id="LR796983">
    <property type="protein sequence ID" value="CAB4179672.1"/>
    <property type="molecule type" value="Genomic_DNA"/>
</dbReference>
<evidence type="ECO:0000313" key="6">
    <source>
        <dbReference type="EMBL" id="CAB4188952.1"/>
    </source>
</evidence>
<dbReference type="EMBL" id="LR796915">
    <property type="protein sequence ID" value="CAB4175221.1"/>
    <property type="molecule type" value="Genomic_DNA"/>
</dbReference>
<organism evidence="1">
    <name type="scientific">uncultured Caudovirales phage</name>
    <dbReference type="NCBI Taxonomy" id="2100421"/>
    <lineage>
        <taxon>Viruses</taxon>
        <taxon>Duplodnaviria</taxon>
        <taxon>Heunggongvirae</taxon>
        <taxon>Uroviricota</taxon>
        <taxon>Caudoviricetes</taxon>
        <taxon>Peduoviridae</taxon>
        <taxon>Maltschvirus</taxon>
        <taxon>Maltschvirus maltsch</taxon>
    </lineage>
</organism>
<dbReference type="EMBL" id="LR797455">
    <property type="protein sequence ID" value="CAB4217593.1"/>
    <property type="molecule type" value="Genomic_DNA"/>
</dbReference>
<accession>A0A6J5MIA1</accession>
<name>A0A6J5MIA1_9CAUD</name>
<reference evidence="1" key="1">
    <citation type="submission" date="2020-04" db="EMBL/GenBank/DDBJ databases">
        <authorList>
            <person name="Chiriac C."/>
            <person name="Salcher M."/>
            <person name="Ghai R."/>
            <person name="Kavagutti S V."/>
        </authorList>
    </citation>
    <scope>NUCLEOTIDE SEQUENCE</scope>
</reference>
<protein>
    <submittedName>
        <fullName evidence="1">Uncharacterized protein</fullName>
    </submittedName>
</protein>
<dbReference type="EMBL" id="LR797080">
    <property type="protein sequence ID" value="CAB4185800.1"/>
    <property type="molecule type" value="Genomic_DNA"/>
</dbReference>
<evidence type="ECO:0000313" key="8">
    <source>
        <dbReference type="EMBL" id="CAB4217593.1"/>
    </source>
</evidence>
<gene>
    <name evidence="4" type="ORF">UFOVP1032_47</name>
    <name evidence="5" type="ORF">UFOVP1125_115</name>
    <name evidence="6" type="ORF">UFOVP1173_61</name>
    <name evidence="7" type="ORF">UFOVP1241_131</name>
    <name evidence="8" type="ORF">UFOVP1491_47</name>
    <name evidence="9" type="ORF">UFOVP1579_47</name>
    <name evidence="1" type="ORF">UFOVP485_74</name>
    <name evidence="2" type="ORF">UFOVP575_26</name>
    <name evidence="3" type="ORF">UFOVP963_134</name>
</gene>
<dbReference type="EMBL" id="LR796551">
    <property type="protein sequence ID" value="CAB4150773.1"/>
    <property type="molecule type" value="Genomic_DNA"/>
</dbReference>
<evidence type="ECO:0000313" key="7">
    <source>
        <dbReference type="EMBL" id="CAB4192919.1"/>
    </source>
</evidence>
<evidence type="ECO:0000313" key="9">
    <source>
        <dbReference type="EMBL" id="CAB5231254.1"/>
    </source>
</evidence>